<dbReference type="STRING" id="582899.Hden_0540"/>
<dbReference type="KEGG" id="hdn:Hden_0540"/>
<feature type="domain" description="TonB-dependent receptor plug" evidence="15">
    <location>
        <begin position="95"/>
        <end position="202"/>
    </location>
</feature>
<feature type="region of interest" description="Disordered" evidence="12">
    <location>
        <begin position="46"/>
        <end position="100"/>
    </location>
</feature>
<dbReference type="InterPro" id="IPR036942">
    <property type="entry name" value="Beta-barrel_TonB_sf"/>
</dbReference>
<dbReference type="SUPFAM" id="SSF56935">
    <property type="entry name" value="Porins"/>
    <property type="match status" value="1"/>
</dbReference>
<dbReference type="NCBIfam" id="TIGR01785">
    <property type="entry name" value="TonB-hemin"/>
    <property type="match status" value="1"/>
</dbReference>
<keyword evidence="8 16" id="KW-0675">Receptor</keyword>
<evidence type="ECO:0000256" key="7">
    <source>
        <dbReference type="ARBA" id="ARBA00023136"/>
    </source>
</evidence>
<evidence type="ECO:0000256" key="13">
    <source>
        <dbReference type="SAM" id="SignalP"/>
    </source>
</evidence>
<protein>
    <submittedName>
        <fullName evidence="16">TonB-dependent heme/hemoglobin receptor family protein</fullName>
    </submittedName>
</protein>
<keyword evidence="3 10" id="KW-0813">Transport</keyword>
<dbReference type="Gene3D" id="2.40.170.20">
    <property type="entry name" value="TonB-dependent receptor, beta-barrel domain"/>
    <property type="match status" value="1"/>
</dbReference>
<keyword evidence="5 10" id="KW-0812">Transmembrane</keyword>
<proteinExistence type="inferred from homology"/>
<keyword evidence="9 10" id="KW-0998">Cell outer membrane</keyword>
<reference evidence="17" key="1">
    <citation type="journal article" date="2011" name="J. Bacteriol.">
        <title>Genome sequences of eight morphologically diverse alphaproteobacteria.</title>
        <authorList>
            <consortium name="US DOE Joint Genome Institute"/>
            <person name="Brown P.J."/>
            <person name="Kysela D.T."/>
            <person name="Buechlein A."/>
            <person name="Hemmerich C."/>
            <person name="Brun Y.V."/>
        </authorList>
    </citation>
    <scope>NUCLEOTIDE SEQUENCE [LARGE SCALE GENOMIC DNA]</scope>
    <source>
        <strain evidence="17">ATCC 51888 / DSM 1869 / NCIB 11706 / TK 0415</strain>
    </source>
</reference>
<accession>D8JSA2</accession>
<evidence type="ECO:0000256" key="5">
    <source>
        <dbReference type="ARBA" id="ARBA00022692"/>
    </source>
</evidence>
<dbReference type="PANTHER" id="PTHR30069">
    <property type="entry name" value="TONB-DEPENDENT OUTER MEMBRANE RECEPTOR"/>
    <property type="match status" value="1"/>
</dbReference>
<dbReference type="RefSeq" id="WP_013214578.1">
    <property type="nucleotide sequence ID" value="NC_014313.1"/>
</dbReference>
<evidence type="ECO:0000256" key="4">
    <source>
        <dbReference type="ARBA" id="ARBA00022452"/>
    </source>
</evidence>
<name>D8JSA2_HYPDA</name>
<dbReference type="Gene3D" id="2.170.130.10">
    <property type="entry name" value="TonB-dependent receptor, plug domain"/>
    <property type="match status" value="1"/>
</dbReference>
<evidence type="ECO:0000313" key="16">
    <source>
        <dbReference type="EMBL" id="ADJ22361.1"/>
    </source>
</evidence>
<dbReference type="EMBL" id="CP002083">
    <property type="protein sequence ID" value="ADJ22361.1"/>
    <property type="molecule type" value="Genomic_DNA"/>
</dbReference>
<evidence type="ECO:0000313" key="17">
    <source>
        <dbReference type="Proteomes" id="UP000002033"/>
    </source>
</evidence>
<feature type="domain" description="TonB-dependent receptor-like beta-barrel" evidence="14">
    <location>
        <begin position="282"/>
        <end position="715"/>
    </location>
</feature>
<evidence type="ECO:0000259" key="15">
    <source>
        <dbReference type="Pfam" id="PF07715"/>
    </source>
</evidence>
<gene>
    <name evidence="16" type="ordered locus">Hden_0540</name>
</gene>
<dbReference type="InterPro" id="IPR011276">
    <property type="entry name" value="TonB_haem/Hb_rcpt"/>
</dbReference>
<feature type="signal peptide" evidence="13">
    <location>
        <begin position="1"/>
        <end position="37"/>
    </location>
</feature>
<dbReference type="GO" id="GO:0009279">
    <property type="term" value="C:cell outer membrane"/>
    <property type="evidence" value="ECO:0007669"/>
    <property type="project" value="UniProtKB-SubCell"/>
</dbReference>
<evidence type="ECO:0000256" key="11">
    <source>
        <dbReference type="RuleBase" id="RU003357"/>
    </source>
</evidence>
<dbReference type="CDD" id="cd01347">
    <property type="entry name" value="ligand_gated_channel"/>
    <property type="match status" value="1"/>
</dbReference>
<feature type="chain" id="PRO_5003116295" evidence="13">
    <location>
        <begin position="38"/>
        <end position="759"/>
    </location>
</feature>
<evidence type="ECO:0000256" key="3">
    <source>
        <dbReference type="ARBA" id="ARBA00022448"/>
    </source>
</evidence>
<dbReference type="PANTHER" id="PTHR30069:SF41">
    <property type="entry name" value="HEME_HEMOPEXIN UTILIZATION PROTEIN C"/>
    <property type="match status" value="1"/>
</dbReference>
<evidence type="ECO:0000256" key="12">
    <source>
        <dbReference type="SAM" id="MobiDB-lite"/>
    </source>
</evidence>
<dbReference type="Pfam" id="PF00593">
    <property type="entry name" value="TonB_dep_Rec_b-barrel"/>
    <property type="match status" value="1"/>
</dbReference>
<dbReference type="InterPro" id="IPR000531">
    <property type="entry name" value="Beta-barrel_TonB"/>
</dbReference>
<evidence type="ECO:0000256" key="2">
    <source>
        <dbReference type="ARBA" id="ARBA00009810"/>
    </source>
</evidence>
<keyword evidence="6 11" id="KW-0798">TonB box</keyword>
<dbReference type="GO" id="GO:0015344">
    <property type="term" value="F:siderophore uptake transmembrane transporter activity"/>
    <property type="evidence" value="ECO:0007669"/>
    <property type="project" value="TreeGrafter"/>
</dbReference>
<evidence type="ECO:0000256" key="10">
    <source>
        <dbReference type="PROSITE-ProRule" id="PRU01360"/>
    </source>
</evidence>
<feature type="compositionally biased region" description="Low complexity" evidence="12">
    <location>
        <begin position="57"/>
        <end position="82"/>
    </location>
</feature>
<evidence type="ECO:0000256" key="1">
    <source>
        <dbReference type="ARBA" id="ARBA00004571"/>
    </source>
</evidence>
<comment type="subcellular location">
    <subcellularLocation>
        <location evidence="1 10">Cell outer membrane</location>
        <topology evidence="1 10">Multi-pass membrane protein</topology>
    </subcellularLocation>
</comment>
<dbReference type="InterPro" id="IPR012910">
    <property type="entry name" value="Plug_dom"/>
</dbReference>
<keyword evidence="4 10" id="KW-1134">Transmembrane beta strand</keyword>
<dbReference type="OrthoDB" id="9760333at2"/>
<dbReference type="Pfam" id="PF07715">
    <property type="entry name" value="Plug"/>
    <property type="match status" value="1"/>
</dbReference>
<keyword evidence="13" id="KW-0732">Signal</keyword>
<evidence type="ECO:0000256" key="8">
    <source>
        <dbReference type="ARBA" id="ARBA00023170"/>
    </source>
</evidence>
<comment type="similarity">
    <text evidence="2 10 11">Belongs to the TonB-dependent receptor family.</text>
</comment>
<evidence type="ECO:0000256" key="9">
    <source>
        <dbReference type="ARBA" id="ARBA00023237"/>
    </source>
</evidence>
<dbReference type="InterPro" id="IPR037066">
    <property type="entry name" value="Plug_dom_sf"/>
</dbReference>
<dbReference type="GO" id="GO:0044718">
    <property type="term" value="P:siderophore transmembrane transport"/>
    <property type="evidence" value="ECO:0007669"/>
    <property type="project" value="TreeGrafter"/>
</dbReference>
<dbReference type="Proteomes" id="UP000002033">
    <property type="component" value="Chromosome"/>
</dbReference>
<dbReference type="HOGENOM" id="CLU_008287_19_1_5"/>
<organism evidence="16 17">
    <name type="scientific">Hyphomicrobium denitrificans (strain ATCC 51888 / DSM 1869 / NCIMB 11706 / TK 0415)</name>
    <dbReference type="NCBI Taxonomy" id="582899"/>
    <lineage>
        <taxon>Bacteria</taxon>
        <taxon>Pseudomonadati</taxon>
        <taxon>Pseudomonadota</taxon>
        <taxon>Alphaproteobacteria</taxon>
        <taxon>Hyphomicrobiales</taxon>
        <taxon>Hyphomicrobiaceae</taxon>
        <taxon>Hyphomicrobium</taxon>
    </lineage>
</organism>
<dbReference type="eggNOG" id="COG4771">
    <property type="taxonomic scope" value="Bacteria"/>
</dbReference>
<dbReference type="GO" id="GO:0015232">
    <property type="term" value="F:heme transmembrane transporter activity"/>
    <property type="evidence" value="ECO:0007669"/>
    <property type="project" value="InterPro"/>
</dbReference>
<evidence type="ECO:0000256" key="6">
    <source>
        <dbReference type="ARBA" id="ARBA00023077"/>
    </source>
</evidence>
<dbReference type="InterPro" id="IPR039426">
    <property type="entry name" value="TonB-dep_rcpt-like"/>
</dbReference>
<dbReference type="PROSITE" id="PS52016">
    <property type="entry name" value="TONB_DEPENDENT_REC_3"/>
    <property type="match status" value="1"/>
</dbReference>
<dbReference type="AlphaFoldDB" id="D8JSA2"/>
<sequence precursor="true">MCRIDSFYSSPSFRTFARSLSLGLSVAALTVAGAAHAQETELPGINVQSAKAKKSSAPKSMPKPKPVQAAAPEPVEEAPVAQNSGSSVQNPDAPYNTPAGISVVTSNELSTYGNGDLNDALRSQPGTFTRISPQNAGVAVNIRGFEGNGRVNMSIDGARQNFRFLGHEASGFAYVDSALIGGIDVQRGAVSTAGGAGALAGVVNMRTLDVEDILRPGQNFGGISKLTWGSNGQGFSEMGAAAAAVGGISVAGAVSHKNPDSYENAGGVVIPGTFQDLTSGLFKVNLTPDSEQSLRFGGVFYNNDFFANSYFQNVQTQTYTAKYAFNPIGNDLIDLRVNGYYNHAQMRYGTDASPTVGTPPKGTSWGRVVDDTGMGADITNTSRFNLGGIRVKSQYGYEFYGDDVDTYNRFQPASGGGVNGSGWASTSAFFSETTFSKSIFDLIVGLRYDMYGINGSVNISPAAGLPNPPFVPGRYVLDKDGGSFDPKVTLAAQVTDWLQPYITYSESMRAPSVSELFAGGTHPGAAGVGFAPNPFLNPESQKGIEVGANIKKDGLFTPTDSFRFKGDYYHMDVDNYIASCSTPLPVGRGTQYFCNTPGNSTVQGVELQGMYDAGYFFAGLSYTYTHTNLPSQTDGFGAHSYVPEHTVVTSAGVRLLDRRVTLGGRVSYFSESDVGEINVGGFYAGRYMPGYTLVDFFSTYKITENFELGFNIDNVFNEDYTPALTTAFFDGPNCYGSNLPGCNSTGMGRTFYLTAKAQF</sequence>
<keyword evidence="17" id="KW-1185">Reference proteome</keyword>
<keyword evidence="7 10" id="KW-0472">Membrane</keyword>
<evidence type="ECO:0000259" key="14">
    <source>
        <dbReference type="Pfam" id="PF00593"/>
    </source>
</evidence>